<dbReference type="EMBL" id="CM023484">
    <property type="protein sequence ID" value="KAH6932055.1"/>
    <property type="molecule type" value="Genomic_DNA"/>
</dbReference>
<evidence type="ECO:0000313" key="1">
    <source>
        <dbReference type="EMBL" id="KAH6932055.1"/>
    </source>
</evidence>
<protein>
    <submittedName>
        <fullName evidence="1">Uncharacterized protein</fullName>
    </submittedName>
</protein>
<gene>
    <name evidence="1" type="ORF">HPB50_002722</name>
</gene>
<reference evidence="1" key="1">
    <citation type="submission" date="2020-05" db="EMBL/GenBank/DDBJ databases">
        <title>Large-scale comparative analyses of tick genomes elucidate their genetic diversity and vector capacities.</title>
        <authorList>
            <person name="Jia N."/>
            <person name="Wang J."/>
            <person name="Shi W."/>
            <person name="Du L."/>
            <person name="Sun Y."/>
            <person name="Zhan W."/>
            <person name="Jiang J."/>
            <person name="Wang Q."/>
            <person name="Zhang B."/>
            <person name="Ji P."/>
            <person name="Sakyi L.B."/>
            <person name="Cui X."/>
            <person name="Yuan T."/>
            <person name="Jiang B."/>
            <person name="Yang W."/>
            <person name="Lam T.T.-Y."/>
            <person name="Chang Q."/>
            <person name="Ding S."/>
            <person name="Wang X."/>
            <person name="Zhu J."/>
            <person name="Ruan X."/>
            <person name="Zhao L."/>
            <person name="Wei J."/>
            <person name="Que T."/>
            <person name="Du C."/>
            <person name="Cheng J."/>
            <person name="Dai P."/>
            <person name="Han X."/>
            <person name="Huang E."/>
            <person name="Gao Y."/>
            <person name="Liu J."/>
            <person name="Shao H."/>
            <person name="Ye R."/>
            <person name="Li L."/>
            <person name="Wei W."/>
            <person name="Wang X."/>
            <person name="Wang C."/>
            <person name="Yang T."/>
            <person name="Huo Q."/>
            <person name="Li W."/>
            <person name="Guo W."/>
            <person name="Chen H."/>
            <person name="Zhou L."/>
            <person name="Ni X."/>
            <person name="Tian J."/>
            <person name="Zhou Y."/>
            <person name="Sheng Y."/>
            <person name="Liu T."/>
            <person name="Pan Y."/>
            <person name="Xia L."/>
            <person name="Li J."/>
            <person name="Zhao F."/>
            <person name="Cao W."/>
        </authorList>
    </citation>
    <scope>NUCLEOTIDE SEQUENCE</scope>
    <source>
        <strain evidence="1">Hyas-2018</strain>
    </source>
</reference>
<sequence>MDDPSLLGGMGGSSGGDAGDKAGDTGGAGASAFGFNPLDMLCSTILAMCSCCFVCVFIVIFIIMSLLGLITFAKPTPADTVFEKWATVCDAPHCAEVAKEIFSKNGAIGDAAVATLLCMGVTAPHLTGIGGGLMAVLYDKSTMKIQALDALGVSPKSVAPDKFSTNASALKLGANAPIVPGALAGMKALHTKVGKLPWKDVFQPAIRLAKQGFTVGPHLAAALANHENVINVSASLSWSTIWSCYASHRLNGGQSIHRETLFTNLYILVSNCAIVLHAGFAKAILSVIAASCGSLKKDDLSGYQPQWLDPVSSKIGGSQYIHSVPIPGAGVVLAVAVHAITVQKRNERKEAASSPVATRVSRLLILTAFVEALKFALAIRPELGDSGDVKAYAPEEDLGGAHLTIVAPSGDAVSITSGLNGMFGSGFETSSGLLLNNYMDAFAKPGKQFNLDPSPANQLVPAKRPMTSMVPSIVTKSSLPSPLVGVFGGSGGLPAISAVAQASLLRKLGDVVTEKTIGSSATGIVVTKTGSLLAPNDTRHVDGSRSGA</sequence>
<organism evidence="1 2">
    <name type="scientific">Hyalomma asiaticum</name>
    <name type="common">Tick</name>
    <dbReference type="NCBI Taxonomy" id="266040"/>
    <lineage>
        <taxon>Eukaryota</taxon>
        <taxon>Metazoa</taxon>
        <taxon>Ecdysozoa</taxon>
        <taxon>Arthropoda</taxon>
        <taxon>Chelicerata</taxon>
        <taxon>Arachnida</taxon>
        <taxon>Acari</taxon>
        <taxon>Parasitiformes</taxon>
        <taxon>Ixodida</taxon>
        <taxon>Ixodoidea</taxon>
        <taxon>Ixodidae</taxon>
        <taxon>Hyalomminae</taxon>
        <taxon>Hyalomma</taxon>
    </lineage>
</organism>
<comment type="caution">
    <text evidence="1">The sequence shown here is derived from an EMBL/GenBank/DDBJ whole genome shotgun (WGS) entry which is preliminary data.</text>
</comment>
<accession>A0ACB7SBR9</accession>
<proteinExistence type="predicted"/>
<dbReference type="Proteomes" id="UP000821845">
    <property type="component" value="Chromosome 4"/>
</dbReference>
<evidence type="ECO:0000313" key="2">
    <source>
        <dbReference type="Proteomes" id="UP000821845"/>
    </source>
</evidence>
<keyword evidence="2" id="KW-1185">Reference proteome</keyword>
<name>A0ACB7SBR9_HYAAI</name>